<sequence length="238" mass="26495">MISAASGVCRSWSCRNCLICWHNPFGTRRPFCPVQARQALRDSLRQPSAVRNSPSGRANGLCRDGAPPDTARPIRRVTSRECRPTYRFERQCRRQLPQYRRVARRARPRVRANRRRTPTTLRAGAASNRRTRGGSPPTVYQVNFFGSIRHEFLSCWRRIADAPTIRRCVLCHGSSGVSDGICAGCNTDLASFRTDAANSCPLCFRHVQGGAVCGGCQKNRPHSTGCGHRCITNRPSAI</sequence>
<protein>
    <submittedName>
        <fullName evidence="2">Putative GntX-like protein</fullName>
    </submittedName>
</protein>
<evidence type="ECO:0000313" key="2">
    <source>
        <dbReference type="EMBL" id="SUB32303.1"/>
    </source>
</evidence>
<dbReference type="AlphaFoldDB" id="A0A379B100"/>
<dbReference type="EMBL" id="UGRI01000002">
    <property type="protein sequence ID" value="SUB32303.1"/>
    <property type="molecule type" value="Genomic_DNA"/>
</dbReference>
<accession>A0A379B100</accession>
<name>A0A379B100_NEIGO</name>
<feature type="region of interest" description="Disordered" evidence="1">
    <location>
        <begin position="103"/>
        <end position="135"/>
    </location>
</feature>
<feature type="compositionally biased region" description="Polar residues" evidence="1">
    <location>
        <begin position="45"/>
        <end position="56"/>
    </location>
</feature>
<feature type="compositionally biased region" description="Basic residues" evidence="1">
    <location>
        <begin position="103"/>
        <end position="117"/>
    </location>
</feature>
<evidence type="ECO:0000256" key="1">
    <source>
        <dbReference type="SAM" id="MobiDB-lite"/>
    </source>
</evidence>
<gene>
    <name evidence="2" type="ORF">NCTC11421_03738</name>
</gene>
<organism evidence="2">
    <name type="scientific">Neisseria gonorrhoeae</name>
    <dbReference type="NCBI Taxonomy" id="485"/>
    <lineage>
        <taxon>Bacteria</taxon>
        <taxon>Pseudomonadati</taxon>
        <taxon>Pseudomonadota</taxon>
        <taxon>Betaproteobacteria</taxon>
        <taxon>Neisseriales</taxon>
        <taxon>Neisseriaceae</taxon>
        <taxon>Neisseria</taxon>
    </lineage>
</organism>
<proteinExistence type="predicted"/>
<reference evidence="2" key="1">
    <citation type="submission" date="2018-06" db="EMBL/GenBank/DDBJ databases">
        <authorList>
            <consortium name="Pathogen Informatics"/>
            <person name="Doyle S."/>
        </authorList>
    </citation>
    <scope>NUCLEOTIDE SEQUENCE [LARGE SCALE GENOMIC DNA]</scope>
    <source>
        <strain evidence="2">NCTC11421</strain>
    </source>
</reference>
<feature type="region of interest" description="Disordered" evidence="1">
    <location>
        <begin position="42"/>
        <end position="73"/>
    </location>
</feature>